<feature type="region of interest" description="Disordered" evidence="2">
    <location>
        <begin position="270"/>
        <end position="293"/>
    </location>
</feature>
<dbReference type="GO" id="GO:0008270">
    <property type="term" value="F:zinc ion binding"/>
    <property type="evidence" value="ECO:0007669"/>
    <property type="project" value="UniProtKB-KW"/>
</dbReference>
<organism evidence="4 5">
    <name type="scientific">Triticum urartu</name>
    <name type="common">Red wild einkorn</name>
    <name type="synonym">Crithodium urartu</name>
    <dbReference type="NCBI Taxonomy" id="4572"/>
    <lineage>
        <taxon>Eukaryota</taxon>
        <taxon>Viridiplantae</taxon>
        <taxon>Streptophyta</taxon>
        <taxon>Embryophyta</taxon>
        <taxon>Tracheophyta</taxon>
        <taxon>Spermatophyta</taxon>
        <taxon>Magnoliopsida</taxon>
        <taxon>Liliopsida</taxon>
        <taxon>Poales</taxon>
        <taxon>Poaceae</taxon>
        <taxon>BOP clade</taxon>
        <taxon>Pooideae</taxon>
        <taxon>Triticodae</taxon>
        <taxon>Triticeae</taxon>
        <taxon>Triticinae</taxon>
        <taxon>Triticum</taxon>
    </lineage>
</organism>
<dbReference type="AlphaFoldDB" id="A0A8R7TB75"/>
<evidence type="ECO:0000256" key="1">
    <source>
        <dbReference type="PROSITE-ProRule" id="PRU00047"/>
    </source>
</evidence>
<dbReference type="GO" id="GO:0003676">
    <property type="term" value="F:nucleic acid binding"/>
    <property type="evidence" value="ECO:0007669"/>
    <property type="project" value="InterPro"/>
</dbReference>
<dbReference type="InterPro" id="IPR025836">
    <property type="entry name" value="Zn_knuckle_CX2CX4HX4C"/>
</dbReference>
<dbReference type="InterPro" id="IPR001878">
    <property type="entry name" value="Znf_CCHC"/>
</dbReference>
<name>A0A8R7TB75_TRIUA</name>
<keyword evidence="1" id="KW-0863">Zinc-finger</keyword>
<dbReference type="Proteomes" id="UP000015106">
    <property type="component" value="Chromosome 1"/>
</dbReference>
<dbReference type="EnsemblPlants" id="TuG1812G0100004804.01.T01">
    <property type="protein sequence ID" value="TuG1812G0100004804.01.T01.cds387351"/>
    <property type="gene ID" value="TuG1812G0100004804.01"/>
</dbReference>
<sequence length="293" mass="33252">MMGVEDTDNKNKKKKIVLFEYEHLPDFCYNCGIIGHTERACPSRTKREGDRQFGPWLRAIMYNGSSSDERSRSSSDRGDFWTTHSAGSKGSKQGSDGPSWRKSISAGTNGDKSERREEKEVTSPLKPLKDDMNRGVKGKELVFEKNKQSREITNLNLRPSPCKKTAHSTDSELVSQEKEMPKSNLSELKIGQEEKERSQRKEDEHNEESNRGIRSGKILKLGTFKRRERTKEKLQKNEPFETILKKRNADVMNVDLEAEILKRARMEVDGEVATQEGNEGNTKTDGENAGLQG</sequence>
<feature type="compositionally biased region" description="Basic and acidic residues" evidence="2">
    <location>
        <begin position="111"/>
        <end position="150"/>
    </location>
</feature>
<keyword evidence="1" id="KW-0862">Zinc</keyword>
<dbReference type="SUPFAM" id="SSF57756">
    <property type="entry name" value="Retrovirus zinc finger-like domains"/>
    <property type="match status" value="1"/>
</dbReference>
<dbReference type="PROSITE" id="PS50158">
    <property type="entry name" value="ZF_CCHC"/>
    <property type="match status" value="1"/>
</dbReference>
<dbReference type="Gramene" id="TuG1812G0100004804.01.T01">
    <property type="protein sequence ID" value="TuG1812G0100004804.01.T01.cds387351"/>
    <property type="gene ID" value="TuG1812G0100004804.01"/>
</dbReference>
<evidence type="ECO:0000259" key="3">
    <source>
        <dbReference type="PROSITE" id="PS50158"/>
    </source>
</evidence>
<dbReference type="Pfam" id="PF14392">
    <property type="entry name" value="zf-CCHC_4"/>
    <property type="match status" value="1"/>
</dbReference>
<reference evidence="4" key="3">
    <citation type="submission" date="2022-06" db="UniProtKB">
        <authorList>
            <consortium name="EnsemblPlants"/>
        </authorList>
    </citation>
    <scope>IDENTIFICATION</scope>
</reference>
<feature type="compositionally biased region" description="Basic and acidic residues" evidence="2">
    <location>
        <begin position="67"/>
        <end position="79"/>
    </location>
</feature>
<feature type="compositionally biased region" description="Basic and acidic residues" evidence="2">
    <location>
        <begin position="190"/>
        <end position="211"/>
    </location>
</feature>
<evidence type="ECO:0000256" key="2">
    <source>
        <dbReference type="SAM" id="MobiDB-lite"/>
    </source>
</evidence>
<dbReference type="InterPro" id="IPR036875">
    <property type="entry name" value="Znf_CCHC_sf"/>
</dbReference>
<evidence type="ECO:0000313" key="4">
    <source>
        <dbReference type="EnsemblPlants" id="TuG1812G0100004804.01.T01.cds387351"/>
    </source>
</evidence>
<proteinExistence type="predicted"/>
<feature type="region of interest" description="Disordered" evidence="2">
    <location>
        <begin position="65"/>
        <end position="218"/>
    </location>
</feature>
<accession>A0A8R7TB75</accession>
<feature type="compositionally biased region" description="Basic and acidic residues" evidence="2">
    <location>
        <begin position="167"/>
        <end position="181"/>
    </location>
</feature>
<reference evidence="5" key="1">
    <citation type="journal article" date="2013" name="Nature">
        <title>Draft genome of the wheat A-genome progenitor Triticum urartu.</title>
        <authorList>
            <person name="Ling H.Q."/>
            <person name="Zhao S."/>
            <person name="Liu D."/>
            <person name="Wang J."/>
            <person name="Sun H."/>
            <person name="Zhang C."/>
            <person name="Fan H."/>
            <person name="Li D."/>
            <person name="Dong L."/>
            <person name="Tao Y."/>
            <person name="Gao C."/>
            <person name="Wu H."/>
            <person name="Li Y."/>
            <person name="Cui Y."/>
            <person name="Guo X."/>
            <person name="Zheng S."/>
            <person name="Wang B."/>
            <person name="Yu K."/>
            <person name="Liang Q."/>
            <person name="Yang W."/>
            <person name="Lou X."/>
            <person name="Chen J."/>
            <person name="Feng M."/>
            <person name="Jian J."/>
            <person name="Zhang X."/>
            <person name="Luo G."/>
            <person name="Jiang Y."/>
            <person name="Liu J."/>
            <person name="Wang Z."/>
            <person name="Sha Y."/>
            <person name="Zhang B."/>
            <person name="Wu H."/>
            <person name="Tang D."/>
            <person name="Shen Q."/>
            <person name="Xue P."/>
            <person name="Zou S."/>
            <person name="Wang X."/>
            <person name="Liu X."/>
            <person name="Wang F."/>
            <person name="Yang Y."/>
            <person name="An X."/>
            <person name="Dong Z."/>
            <person name="Zhang K."/>
            <person name="Zhang X."/>
            <person name="Luo M.C."/>
            <person name="Dvorak J."/>
            <person name="Tong Y."/>
            <person name="Wang J."/>
            <person name="Yang H."/>
            <person name="Li Z."/>
            <person name="Wang D."/>
            <person name="Zhang A."/>
            <person name="Wang J."/>
        </authorList>
    </citation>
    <scope>NUCLEOTIDE SEQUENCE</scope>
    <source>
        <strain evidence="5">cv. G1812</strain>
    </source>
</reference>
<keyword evidence="1" id="KW-0479">Metal-binding</keyword>
<protein>
    <recommendedName>
        <fullName evidence="3">CCHC-type domain-containing protein</fullName>
    </recommendedName>
</protein>
<feature type="compositionally biased region" description="Polar residues" evidence="2">
    <location>
        <begin position="82"/>
        <end position="96"/>
    </location>
</feature>
<feature type="domain" description="CCHC-type" evidence="3">
    <location>
        <begin position="28"/>
        <end position="43"/>
    </location>
</feature>
<evidence type="ECO:0000313" key="5">
    <source>
        <dbReference type="Proteomes" id="UP000015106"/>
    </source>
</evidence>
<keyword evidence="5" id="KW-1185">Reference proteome</keyword>
<reference evidence="4" key="2">
    <citation type="submission" date="2018-03" db="EMBL/GenBank/DDBJ databases">
        <title>The Triticum urartu genome reveals the dynamic nature of wheat genome evolution.</title>
        <authorList>
            <person name="Ling H."/>
            <person name="Ma B."/>
            <person name="Shi X."/>
            <person name="Liu H."/>
            <person name="Dong L."/>
            <person name="Sun H."/>
            <person name="Cao Y."/>
            <person name="Gao Q."/>
            <person name="Zheng S."/>
            <person name="Li Y."/>
            <person name="Yu Y."/>
            <person name="Du H."/>
            <person name="Qi M."/>
            <person name="Li Y."/>
            <person name="Yu H."/>
            <person name="Cui Y."/>
            <person name="Wang N."/>
            <person name="Chen C."/>
            <person name="Wu H."/>
            <person name="Zhao Y."/>
            <person name="Zhang J."/>
            <person name="Li Y."/>
            <person name="Zhou W."/>
            <person name="Zhang B."/>
            <person name="Hu W."/>
            <person name="Eijk M."/>
            <person name="Tang J."/>
            <person name="Witsenboer H."/>
            <person name="Zhao S."/>
            <person name="Li Z."/>
            <person name="Zhang A."/>
            <person name="Wang D."/>
            <person name="Liang C."/>
        </authorList>
    </citation>
    <scope>NUCLEOTIDE SEQUENCE [LARGE SCALE GENOMIC DNA]</scope>
    <source>
        <strain evidence="4">cv. G1812</strain>
    </source>
</reference>